<organism evidence="3">
    <name type="scientific">marine metagenome</name>
    <dbReference type="NCBI Taxonomy" id="408172"/>
    <lineage>
        <taxon>unclassified sequences</taxon>
        <taxon>metagenomes</taxon>
        <taxon>ecological metagenomes</taxon>
    </lineage>
</organism>
<evidence type="ECO:0008006" key="4">
    <source>
        <dbReference type="Google" id="ProtNLM"/>
    </source>
</evidence>
<evidence type="ECO:0000313" key="3">
    <source>
        <dbReference type="EMBL" id="SVB74790.1"/>
    </source>
</evidence>
<dbReference type="PANTHER" id="PTHR45947">
    <property type="entry name" value="SULFOQUINOVOSYL TRANSFERASE SQD2"/>
    <property type="match status" value="1"/>
</dbReference>
<dbReference type="Pfam" id="PF00534">
    <property type="entry name" value="Glycos_transf_1"/>
    <property type="match status" value="1"/>
</dbReference>
<protein>
    <recommendedName>
        <fullName evidence="4">Glycosyltransferase subfamily 4-like N-terminal domain-containing protein</fullName>
    </recommendedName>
</protein>
<dbReference type="Pfam" id="PF13439">
    <property type="entry name" value="Glyco_transf_4"/>
    <property type="match status" value="1"/>
</dbReference>
<dbReference type="InterPro" id="IPR028098">
    <property type="entry name" value="Glyco_trans_4-like_N"/>
</dbReference>
<name>A0A382GHZ5_9ZZZZ</name>
<proteinExistence type="predicted"/>
<feature type="domain" description="Glycosyltransferase subfamily 4-like N-terminal" evidence="2">
    <location>
        <begin position="16"/>
        <end position="170"/>
    </location>
</feature>
<dbReference type="GO" id="GO:0016757">
    <property type="term" value="F:glycosyltransferase activity"/>
    <property type="evidence" value="ECO:0007669"/>
    <property type="project" value="TreeGrafter"/>
</dbReference>
<feature type="non-terminal residue" evidence="3">
    <location>
        <position position="1"/>
    </location>
</feature>
<accession>A0A382GHZ5</accession>
<dbReference type="InterPro" id="IPR001296">
    <property type="entry name" value="Glyco_trans_1"/>
</dbReference>
<dbReference type="EMBL" id="UINC01055657">
    <property type="protein sequence ID" value="SVB74790.1"/>
    <property type="molecule type" value="Genomic_DNA"/>
</dbReference>
<sequence>MDKISVLYLTLYGAKVGGGEVQYEYLIKGLDRKRFHPIVICPSKGDLVESLLSEGIPTHILKLPRWLHVQSILTKRLAVQRIVQFAKKADINLIHSDYRMNPYMLAVSRELSIPNVVHVRSKMRENHAKYYSLKQASSVISIGHRYRDALIQDGVPEEKIEIIFDAVDISKFKPKKSKENVLVQEYAPNAKVLVGFVGRIELAKRQLDFLRIVKDILSSGREAHFFVIGDIYSKRYHYKLKAFCNENELNPYVTFTGRLSNMPAVLASLDFLLTLSGGSVMIEAMSCGIPVIFATSADPLKLHIVQHNETGIVVSKTSLNSATKAAIDLID</sequence>
<dbReference type="Gene3D" id="3.40.50.2000">
    <property type="entry name" value="Glycogen Phosphorylase B"/>
    <property type="match status" value="2"/>
</dbReference>
<dbReference type="InterPro" id="IPR050194">
    <property type="entry name" value="Glycosyltransferase_grp1"/>
</dbReference>
<gene>
    <name evidence="3" type="ORF">METZ01_LOCUS227644</name>
</gene>
<evidence type="ECO:0000259" key="1">
    <source>
        <dbReference type="Pfam" id="PF00534"/>
    </source>
</evidence>
<dbReference type="AlphaFoldDB" id="A0A382GHZ5"/>
<dbReference type="PANTHER" id="PTHR45947:SF3">
    <property type="entry name" value="SULFOQUINOVOSYL TRANSFERASE SQD2"/>
    <property type="match status" value="1"/>
</dbReference>
<reference evidence="3" key="1">
    <citation type="submission" date="2018-05" db="EMBL/GenBank/DDBJ databases">
        <authorList>
            <person name="Lanie J.A."/>
            <person name="Ng W.-L."/>
            <person name="Kazmierczak K.M."/>
            <person name="Andrzejewski T.M."/>
            <person name="Davidsen T.M."/>
            <person name="Wayne K.J."/>
            <person name="Tettelin H."/>
            <person name="Glass J.I."/>
            <person name="Rusch D."/>
            <person name="Podicherti R."/>
            <person name="Tsui H.-C.T."/>
            <person name="Winkler M.E."/>
        </authorList>
    </citation>
    <scope>NUCLEOTIDE SEQUENCE</scope>
</reference>
<feature type="domain" description="Glycosyl transferase family 1" evidence="1">
    <location>
        <begin position="187"/>
        <end position="329"/>
    </location>
</feature>
<dbReference type="CDD" id="cd03801">
    <property type="entry name" value="GT4_PimA-like"/>
    <property type="match status" value="1"/>
</dbReference>
<feature type="non-terminal residue" evidence="3">
    <location>
        <position position="331"/>
    </location>
</feature>
<dbReference type="SUPFAM" id="SSF53756">
    <property type="entry name" value="UDP-Glycosyltransferase/glycogen phosphorylase"/>
    <property type="match status" value="1"/>
</dbReference>
<evidence type="ECO:0000259" key="2">
    <source>
        <dbReference type="Pfam" id="PF13439"/>
    </source>
</evidence>